<evidence type="ECO:0000313" key="9">
    <source>
        <dbReference type="EMBL" id="SMO61826.1"/>
    </source>
</evidence>
<feature type="domain" description="MsrB" evidence="8">
    <location>
        <begin position="77"/>
        <end position="199"/>
    </location>
</feature>
<feature type="transmembrane region" description="Helical" evidence="7">
    <location>
        <begin position="20"/>
        <end position="36"/>
    </location>
</feature>
<dbReference type="Proteomes" id="UP000317593">
    <property type="component" value="Unassembled WGS sequence"/>
</dbReference>
<dbReference type="EC" id="1.8.4.12" evidence="6"/>
<dbReference type="PANTHER" id="PTHR10173:SF52">
    <property type="entry name" value="METHIONINE-R-SULFOXIDE REDUCTASE B1"/>
    <property type="match status" value="1"/>
</dbReference>
<feature type="binding site" evidence="6">
    <location>
        <position position="119"/>
    </location>
    <ligand>
        <name>Zn(2+)</name>
        <dbReference type="ChEBI" id="CHEBI:29105"/>
    </ligand>
</feature>
<dbReference type="Pfam" id="PF01641">
    <property type="entry name" value="SelR"/>
    <property type="match status" value="1"/>
</dbReference>
<dbReference type="InterPro" id="IPR011057">
    <property type="entry name" value="Mss4-like_sf"/>
</dbReference>
<feature type="binding site" evidence="6">
    <location>
        <position position="116"/>
    </location>
    <ligand>
        <name>Zn(2+)</name>
        <dbReference type="ChEBI" id="CHEBI:29105"/>
    </ligand>
</feature>
<organism evidence="9 10">
    <name type="scientific">Fodinibius sediminis</name>
    <dbReference type="NCBI Taxonomy" id="1214077"/>
    <lineage>
        <taxon>Bacteria</taxon>
        <taxon>Pseudomonadati</taxon>
        <taxon>Balneolota</taxon>
        <taxon>Balneolia</taxon>
        <taxon>Balneolales</taxon>
        <taxon>Balneolaceae</taxon>
        <taxon>Fodinibius</taxon>
    </lineage>
</organism>
<dbReference type="InterPro" id="IPR002579">
    <property type="entry name" value="Met_Sox_Rdtase_MsrB_dom"/>
</dbReference>
<evidence type="ECO:0000256" key="5">
    <source>
        <dbReference type="ARBA" id="ARBA00048488"/>
    </source>
</evidence>
<evidence type="ECO:0000256" key="1">
    <source>
        <dbReference type="ARBA" id="ARBA00007174"/>
    </source>
</evidence>
<keyword evidence="7" id="KW-0812">Transmembrane</keyword>
<evidence type="ECO:0000256" key="6">
    <source>
        <dbReference type="HAMAP-Rule" id="MF_01400"/>
    </source>
</evidence>
<dbReference type="GO" id="GO:0030091">
    <property type="term" value="P:protein repair"/>
    <property type="evidence" value="ECO:0007669"/>
    <property type="project" value="InterPro"/>
</dbReference>
<protein>
    <recommendedName>
        <fullName evidence="6">Peptide methionine sulfoxide reductase MsrB</fullName>
        <ecNumber evidence="6">1.8.4.12</ecNumber>
    </recommendedName>
    <alternativeName>
        <fullName evidence="6">Peptide-methionine (R)-S-oxide reductase</fullName>
    </alternativeName>
</protein>
<dbReference type="NCBIfam" id="TIGR00357">
    <property type="entry name" value="peptide-methionine (R)-S-oxide reductase MsrB"/>
    <property type="match status" value="1"/>
</dbReference>
<evidence type="ECO:0000256" key="3">
    <source>
        <dbReference type="ARBA" id="ARBA00022833"/>
    </source>
</evidence>
<evidence type="ECO:0000259" key="8">
    <source>
        <dbReference type="PROSITE" id="PS51790"/>
    </source>
</evidence>
<proteinExistence type="inferred from homology"/>
<dbReference type="PROSITE" id="PS51790">
    <property type="entry name" value="MSRB"/>
    <property type="match status" value="1"/>
</dbReference>
<keyword evidence="4 6" id="KW-0560">Oxidoreductase</keyword>
<dbReference type="GO" id="GO:0033743">
    <property type="term" value="F:peptide-methionine (R)-S-oxide reductase activity"/>
    <property type="evidence" value="ECO:0007669"/>
    <property type="project" value="UniProtKB-UniRule"/>
</dbReference>
<comment type="catalytic activity">
    <reaction evidence="5 6">
        <text>L-methionyl-[protein] + [thioredoxin]-disulfide + H2O = L-methionyl-(R)-S-oxide-[protein] + [thioredoxin]-dithiol</text>
        <dbReference type="Rhea" id="RHEA:24164"/>
        <dbReference type="Rhea" id="RHEA-COMP:10698"/>
        <dbReference type="Rhea" id="RHEA-COMP:10700"/>
        <dbReference type="Rhea" id="RHEA-COMP:12313"/>
        <dbReference type="Rhea" id="RHEA-COMP:12314"/>
        <dbReference type="ChEBI" id="CHEBI:15377"/>
        <dbReference type="ChEBI" id="CHEBI:16044"/>
        <dbReference type="ChEBI" id="CHEBI:29950"/>
        <dbReference type="ChEBI" id="CHEBI:45764"/>
        <dbReference type="ChEBI" id="CHEBI:50058"/>
        <dbReference type="EC" id="1.8.4.12"/>
    </reaction>
</comment>
<evidence type="ECO:0000313" key="10">
    <source>
        <dbReference type="Proteomes" id="UP000317593"/>
    </source>
</evidence>
<dbReference type="GO" id="GO:0005737">
    <property type="term" value="C:cytoplasm"/>
    <property type="evidence" value="ECO:0007669"/>
    <property type="project" value="TreeGrafter"/>
</dbReference>
<dbReference type="AlphaFoldDB" id="A0A521CQY0"/>
<dbReference type="GO" id="GO:0006979">
    <property type="term" value="P:response to oxidative stress"/>
    <property type="evidence" value="ECO:0007669"/>
    <property type="project" value="InterPro"/>
</dbReference>
<keyword evidence="2 6" id="KW-0479">Metal-binding</keyword>
<feature type="binding site" evidence="6">
    <location>
        <position position="165"/>
    </location>
    <ligand>
        <name>Zn(2+)</name>
        <dbReference type="ChEBI" id="CHEBI:29105"/>
    </ligand>
</feature>
<evidence type="ECO:0000256" key="4">
    <source>
        <dbReference type="ARBA" id="ARBA00023002"/>
    </source>
</evidence>
<comment type="cofactor">
    <cofactor evidence="6">
        <name>Zn(2+)</name>
        <dbReference type="ChEBI" id="CHEBI:29105"/>
    </cofactor>
    <text evidence="6">Binds 1 zinc ion per subunit. The zinc ion is important for the structural integrity of the protein.</text>
</comment>
<feature type="binding site" evidence="6">
    <location>
        <position position="168"/>
    </location>
    <ligand>
        <name>Zn(2+)</name>
        <dbReference type="ChEBI" id="CHEBI:29105"/>
    </ligand>
</feature>
<feature type="active site" description="Nucleophile" evidence="6">
    <location>
        <position position="188"/>
    </location>
</feature>
<dbReference type="HAMAP" id="MF_01400">
    <property type="entry name" value="MsrB"/>
    <property type="match status" value="1"/>
</dbReference>
<reference evidence="9 10" key="1">
    <citation type="submission" date="2017-05" db="EMBL/GenBank/DDBJ databases">
        <authorList>
            <person name="Varghese N."/>
            <person name="Submissions S."/>
        </authorList>
    </citation>
    <scope>NUCLEOTIDE SEQUENCE [LARGE SCALE GENOMIC DNA]</scope>
    <source>
        <strain evidence="9 10">DSM 21194</strain>
    </source>
</reference>
<dbReference type="InterPro" id="IPR028427">
    <property type="entry name" value="Met_Sox_Rdtase_MsrB"/>
</dbReference>
<keyword evidence="7" id="KW-1133">Transmembrane helix</keyword>
<keyword evidence="3 6" id="KW-0862">Zinc</keyword>
<dbReference type="GO" id="GO:0008270">
    <property type="term" value="F:zinc ion binding"/>
    <property type="evidence" value="ECO:0007669"/>
    <property type="project" value="UniProtKB-UniRule"/>
</dbReference>
<gene>
    <name evidence="6" type="primary">msrB</name>
    <name evidence="9" type="ORF">SAMN06265218_1079</name>
</gene>
<dbReference type="EMBL" id="FXTH01000007">
    <property type="protein sequence ID" value="SMO61826.1"/>
    <property type="molecule type" value="Genomic_DNA"/>
</dbReference>
<dbReference type="PANTHER" id="PTHR10173">
    <property type="entry name" value="METHIONINE SULFOXIDE REDUCTASE"/>
    <property type="match status" value="1"/>
</dbReference>
<keyword evidence="7" id="KW-0472">Membrane</keyword>
<dbReference type="SUPFAM" id="SSF51316">
    <property type="entry name" value="Mss4-like"/>
    <property type="match status" value="1"/>
</dbReference>
<keyword evidence="10" id="KW-1185">Reference proteome</keyword>
<dbReference type="FunFam" id="2.170.150.20:FF:000001">
    <property type="entry name" value="Peptide methionine sulfoxide reductase MsrB"/>
    <property type="match status" value="1"/>
</dbReference>
<comment type="similarity">
    <text evidence="1 6">Belongs to the MsrB Met sulfoxide reductase family.</text>
</comment>
<name>A0A521CQY0_9BACT</name>
<evidence type="ECO:0000256" key="7">
    <source>
        <dbReference type="SAM" id="Phobius"/>
    </source>
</evidence>
<evidence type="ECO:0000256" key="2">
    <source>
        <dbReference type="ARBA" id="ARBA00022723"/>
    </source>
</evidence>
<sequence>MHNRRGIFAPETKAIYMMKLLPYTLIFLVVAVLTTNCNNTDPDENRHAAGISMTAGHPLTLEQADTVKEEYEVVKSEAEWRTILSSGEYRILRKRGTELPFINEYYDNKEEGIYYCGACGQPIFTSETKYKSGTGWPSFWQPIDPSAIGTREDNSLFMTRTEVVCARCGSHLGHVFEDGPEPTGLRYCLNSQALDFEKMDLSSVDVRNLPVKQ</sequence>
<accession>A0A521CQY0</accession>
<dbReference type="Gene3D" id="2.170.150.20">
    <property type="entry name" value="Peptide methionine sulfoxide reductase"/>
    <property type="match status" value="1"/>
</dbReference>